<dbReference type="GO" id="GO:1990904">
    <property type="term" value="C:ribonucleoprotein complex"/>
    <property type="evidence" value="ECO:0007669"/>
    <property type="project" value="UniProtKB-KW"/>
</dbReference>
<dbReference type="Gene3D" id="4.10.910.10">
    <property type="entry name" value="30s ribosomal protein s13, domain 2"/>
    <property type="match status" value="1"/>
</dbReference>
<dbReference type="SUPFAM" id="SSF46946">
    <property type="entry name" value="S13-like H2TH domain"/>
    <property type="match status" value="1"/>
</dbReference>
<proteinExistence type="inferred from homology"/>
<dbReference type="GO" id="GO:0005840">
    <property type="term" value="C:ribosome"/>
    <property type="evidence" value="ECO:0007669"/>
    <property type="project" value="UniProtKB-KW"/>
</dbReference>
<evidence type="ECO:0008006" key="6">
    <source>
        <dbReference type="Google" id="ProtNLM"/>
    </source>
</evidence>
<dbReference type="InterPro" id="IPR030802">
    <property type="entry name" value="Permease_MalE"/>
</dbReference>
<keyword evidence="5" id="KW-1185">Reference proteome</keyword>
<dbReference type="Pfam" id="PF02405">
    <property type="entry name" value="MlaE"/>
    <property type="match status" value="1"/>
</dbReference>
<reference evidence="5" key="1">
    <citation type="submission" date="2024-06" db="EMBL/GenBank/DDBJ databases">
        <authorList>
            <person name="Ryan C."/>
        </authorList>
    </citation>
    <scope>NUCLEOTIDE SEQUENCE [LARGE SCALE GENOMIC DNA]</scope>
</reference>
<evidence type="ECO:0000256" key="2">
    <source>
        <dbReference type="ARBA" id="ARBA00022980"/>
    </source>
</evidence>
<dbReference type="HAMAP" id="MF_01315">
    <property type="entry name" value="Ribosomal_uS13"/>
    <property type="match status" value="1"/>
</dbReference>
<dbReference type="PANTHER" id="PTHR10871:SF1">
    <property type="entry name" value="SMALL RIBOSOMAL SUBUNIT PROTEIN US13M"/>
    <property type="match status" value="1"/>
</dbReference>
<evidence type="ECO:0000256" key="3">
    <source>
        <dbReference type="ARBA" id="ARBA00023274"/>
    </source>
</evidence>
<dbReference type="EMBL" id="OZ075123">
    <property type="protein sequence ID" value="CAL4918606.1"/>
    <property type="molecule type" value="Genomic_DNA"/>
</dbReference>
<keyword evidence="2" id="KW-0689">Ribosomal protein</keyword>
<keyword evidence="3" id="KW-0687">Ribonucleoprotein</keyword>
<reference evidence="4 5" key="2">
    <citation type="submission" date="2024-10" db="EMBL/GenBank/DDBJ databases">
        <authorList>
            <person name="Ryan C."/>
        </authorList>
    </citation>
    <scope>NUCLEOTIDE SEQUENCE [LARGE SCALE GENOMIC DNA]</scope>
</reference>
<evidence type="ECO:0000313" key="4">
    <source>
        <dbReference type="EMBL" id="CAL4918606.1"/>
    </source>
</evidence>
<gene>
    <name evidence="4" type="ORF">URODEC1_LOCUS19266</name>
</gene>
<dbReference type="FunFam" id="1.10.8.50:FF:000001">
    <property type="entry name" value="30S ribosomal protein S13"/>
    <property type="match status" value="1"/>
</dbReference>
<organism evidence="4 5">
    <name type="scientific">Urochloa decumbens</name>
    <dbReference type="NCBI Taxonomy" id="240449"/>
    <lineage>
        <taxon>Eukaryota</taxon>
        <taxon>Viridiplantae</taxon>
        <taxon>Streptophyta</taxon>
        <taxon>Embryophyta</taxon>
        <taxon>Tracheophyta</taxon>
        <taxon>Spermatophyta</taxon>
        <taxon>Magnoliopsida</taxon>
        <taxon>Liliopsida</taxon>
        <taxon>Poales</taxon>
        <taxon>Poaceae</taxon>
        <taxon>PACMAD clade</taxon>
        <taxon>Panicoideae</taxon>
        <taxon>Panicodae</taxon>
        <taxon>Paniceae</taxon>
        <taxon>Melinidinae</taxon>
        <taxon>Urochloa</taxon>
    </lineage>
</organism>
<protein>
    <recommendedName>
        <fullName evidence="6">Ribosomal protein S13</fullName>
    </recommendedName>
</protein>
<dbReference type="AlphaFoldDB" id="A0ABC8X5K9"/>
<comment type="similarity">
    <text evidence="1">Belongs to the universal ribosomal protein uS13 family.</text>
</comment>
<dbReference type="Gene3D" id="1.10.8.50">
    <property type="match status" value="1"/>
</dbReference>
<dbReference type="PANTHER" id="PTHR10871">
    <property type="entry name" value="30S RIBOSOMAL PROTEIN S13/40S RIBOSOMAL PROTEIN S18"/>
    <property type="match status" value="1"/>
</dbReference>
<dbReference type="InterPro" id="IPR001892">
    <property type="entry name" value="Ribosomal_uS13"/>
</dbReference>
<evidence type="ECO:0000313" key="5">
    <source>
        <dbReference type="Proteomes" id="UP001497457"/>
    </source>
</evidence>
<dbReference type="InterPro" id="IPR027437">
    <property type="entry name" value="Rbsml_uS13_C"/>
</dbReference>
<dbReference type="Proteomes" id="UP001497457">
    <property type="component" value="Chromosome 13rd"/>
</dbReference>
<dbReference type="PROSITE" id="PS50159">
    <property type="entry name" value="RIBOSOMAL_S13_2"/>
    <property type="match status" value="1"/>
</dbReference>
<evidence type="ECO:0000256" key="1">
    <source>
        <dbReference type="ARBA" id="ARBA00008080"/>
    </source>
</evidence>
<accession>A0ABC8X5K9</accession>
<name>A0ABC8X5K9_9POAL</name>
<sequence>MAFTTRLVREFTRLALHRSVGGVLALALARELSPVITAVVAAESVGSASAAELGTMQKEGIGHGGLRTKCVRIGGVEIPNHKRVEYSLQYIHGIGQSRSRQILSVLNFDNKITKDLSEEEVIALRKEVAKYMIGGDLKRFNHVAIERLKDISCYRGIRHNLELPVRGQRTKTNCRTLKGKRVSAAKKKSPSSREE</sequence>
<dbReference type="Pfam" id="PF00416">
    <property type="entry name" value="Ribosomal_S13"/>
    <property type="match status" value="1"/>
</dbReference>
<dbReference type="InterPro" id="IPR010979">
    <property type="entry name" value="Ribosomal_uS13-like_H2TH"/>
</dbReference>